<protein>
    <recommendedName>
        <fullName evidence="3">Histidine kinase</fullName>
    </recommendedName>
</protein>
<proteinExistence type="predicted"/>
<dbReference type="EMBL" id="RKST01000044">
    <property type="protein sequence ID" value="RUM95426.1"/>
    <property type="molecule type" value="Genomic_DNA"/>
</dbReference>
<comment type="caution">
    <text evidence="1">The sequence shown here is derived from an EMBL/GenBank/DDBJ whole genome shotgun (WGS) entry which is preliminary data.</text>
</comment>
<organism evidence="1 2">
    <name type="scientific">Borborobacter arsenicus</name>
    <dbReference type="NCBI Taxonomy" id="1851146"/>
    <lineage>
        <taxon>Bacteria</taxon>
        <taxon>Pseudomonadati</taxon>
        <taxon>Pseudomonadota</taxon>
        <taxon>Alphaproteobacteria</taxon>
        <taxon>Hyphomicrobiales</taxon>
        <taxon>Phyllobacteriaceae</taxon>
        <taxon>Borborobacter</taxon>
    </lineage>
</organism>
<dbReference type="RefSeq" id="WP_128628669.1">
    <property type="nucleotide sequence ID" value="NZ_RKST01000044.1"/>
</dbReference>
<evidence type="ECO:0000313" key="1">
    <source>
        <dbReference type="EMBL" id="RUM95426.1"/>
    </source>
</evidence>
<reference evidence="1 2" key="1">
    <citation type="submission" date="2018-11" db="EMBL/GenBank/DDBJ databases">
        <title>Pseudaminobacter arsenicus sp. nov., an arsenic-resistant bacterium isolated from arsenic-rich aquifers.</title>
        <authorList>
            <person name="Mu Y."/>
        </authorList>
    </citation>
    <scope>NUCLEOTIDE SEQUENCE [LARGE SCALE GENOMIC DNA]</scope>
    <source>
        <strain evidence="1 2">CB3</strain>
    </source>
</reference>
<evidence type="ECO:0008006" key="3">
    <source>
        <dbReference type="Google" id="ProtNLM"/>
    </source>
</evidence>
<name>A0A432UZQ8_9HYPH</name>
<dbReference type="Proteomes" id="UP000281647">
    <property type="component" value="Unassembled WGS sequence"/>
</dbReference>
<accession>A0A432UZQ8</accession>
<evidence type="ECO:0000313" key="2">
    <source>
        <dbReference type="Proteomes" id="UP000281647"/>
    </source>
</evidence>
<keyword evidence="2" id="KW-1185">Reference proteome</keyword>
<sequence>MTSYPKRNLLPDHIRNAIRAYLRKASPDRPVVISSVMREIRTLSEPELADDELKINIATEALEAGLNIHFDGPNE</sequence>
<dbReference type="AlphaFoldDB" id="A0A432UZQ8"/>
<gene>
    <name evidence="1" type="ORF">EET67_23365</name>
</gene>